<accession>A0A167B3T8</accession>
<feature type="signal peptide" evidence="1">
    <location>
        <begin position="1"/>
        <end position="18"/>
    </location>
</feature>
<organism evidence="2 3">
    <name type="scientific">Colletotrichum incanum</name>
    <name type="common">Soybean anthracnose fungus</name>
    <dbReference type="NCBI Taxonomy" id="1573173"/>
    <lineage>
        <taxon>Eukaryota</taxon>
        <taxon>Fungi</taxon>
        <taxon>Dikarya</taxon>
        <taxon>Ascomycota</taxon>
        <taxon>Pezizomycotina</taxon>
        <taxon>Sordariomycetes</taxon>
        <taxon>Hypocreomycetidae</taxon>
        <taxon>Glomerellales</taxon>
        <taxon>Glomerellaceae</taxon>
        <taxon>Colletotrichum</taxon>
        <taxon>Colletotrichum spaethianum species complex</taxon>
    </lineage>
</organism>
<keyword evidence="1" id="KW-0732">Signal</keyword>
<dbReference type="EMBL" id="LFIW01001807">
    <property type="protein sequence ID" value="KZL80853.1"/>
    <property type="molecule type" value="Genomic_DNA"/>
</dbReference>
<evidence type="ECO:0000313" key="3">
    <source>
        <dbReference type="Proteomes" id="UP000076584"/>
    </source>
</evidence>
<evidence type="ECO:0000256" key="1">
    <source>
        <dbReference type="SAM" id="SignalP"/>
    </source>
</evidence>
<name>A0A167B3T8_COLIC</name>
<dbReference type="PROSITE" id="PS51257">
    <property type="entry name" value="PROKAR_LIPOPROTEIN"/>
    <property type="match status" value="1"/>
</dbReference>
<protein>
    <submittedName>
        <fullName evidence="2">Uncharacterized protein</fullName>
    </submittedName>
</protein>
<proteinExistence type="predicted"/>
<feature type="chain" id="PRO_5007883996" evidence="1">
    <location>
        <begin position="19"/>
        <end position="104"/>
    </location>
</feature>
<dbReference type="AlphaFoldDB" id="A0A167B3T8"/>
<dbReference type="Proteomes" id="UP000076584">
    <property type="component" value="Unassembled WGS sequence"/>
</dbReference>
<gene>
    <name evidence="2" type="ORF">CI238_01846</name>
</gene>
<comment type="caution">
    <text evidence="2">The sequence shown here is derived from an EMBL/GenBank/DDBJ whole genome shotgun (WGS) entry which is preliminary data.</text>
</comment>
<reference evidence="2 3" key="1">
    <citation type="submission" date="2015-06" db="EMBL/GenBank/DDBJ databases">
        <title>Survival trade-offs in plant roots during colonization by closely related pathogenic and mutualistic fungi.</title>
        <authorList>
            <person name="Hacquard S."/>
            <person name="Kracher B."/>
            <person name="Hiruma K."/>
            <person name="Weinman A."/>
            <person name="Muench P."/>
            <person name="Garrido Oter R."/>
            <person name="Ver Loren van Themaat E."/>
            <person name="Dallerey J.-F."/>
            <person name="Damm U."/>
            <person name="Henrissat B."/>
            <person name="Lespinet O."/>
            <person name="Thon M."/>
            <person name="Kemen E."/>
            <person name="McHardy A.C."/>
            <person name="Schulze-Lefert P."/>
            <person name="O'Connell R.J."/>
        </authorList>
    </citation>
    <scope>NUCLEOTIDE SEQUENCE [LARGE SCALE GENOMIC DNA]</scope>
    <source>
        <strain evidence="2 3">MAFF 238704</strain>
    </source>
</reference>
<sequence>MKLQFLPAALFFGSQALAACRPDQYELWDLHVIDGIAQCSEYGCYKSCPGQGSSGSCNGCTEQGGPNVRTLGASYCCDGPLRGLTNTCVTRCPVAAMWNKALDM</sequence>
<keyword evidence="3" id="KW-1185">Reference proteome</keyword>
<evidence type="ECO:0000313" key="2">
    <source>
        <dbReference type="EMBL" id="KZL80853.1"/>
    </source>
</evidence>